<reference evidence="1 2" key="1">
    <citation type="submission" date="2024-06" db="EMBL/GenBank/DDBJ databases">
        <title>Soil Sphingobacterium thalpophilum.</title>
        <authorList>
            <person name="Yang J."/>
            <person name="Li J."/>
        </authorList>
    </citation>
    <scope>NUCLEOTIDE SEQUENCE [LARGE SCALE GENOMIC DNA]</scope>
    <source>
        <strain evidence="1 2">22g91tb</strain>
    </source>
</reference>
<dbReference type="RefSeq" id="WP_370483883.1">
    <property type="nucleotide sequence ID" value="NZ_JBEOQA010000002.1"/>
</dbReference>
<dbReference type="Proteomes" id="UP001566204">
    <property type="component" value="Unassembled WGS sequence"/>
</dbReference>
<proteinExistence type="predicted"/>
<keyword evidence="2" id="KW-1185">Reference proteome</keyword>
<sequence>MIVTTTNSNIPIAVNVVVGANVFSEIGAGYVDFFGGDIGLSVDIDEISGKVSHMLI</sequence>
<evidence type="ECO:0000313" key="2">
    <source>
        <dbReference type="Proteomes" id="UP001566204"/>
    </source>
</evidence>
<dbReference type="EMBL" id="JBEOQB010000004">
    <property type="protein sequence ID" value="MEZ0452781.1"/>
    <property type="molecule type" value="Genomic_DNA"/>
</dbReference>
<accession>A0ABV4HE65</accession>
<gene>
    <name evidence="1" type="ORF">ABTW24_14385</name>
</gene>
<name>A0ABV4HE65_9SPHI</name>
<organism evidence="1 2">
    <name type="scientific">Sphingobacterium thalpophilum</name>
    <dbReference type="NCBI Taxonomy" id="259"/>
    <lineage>
        <taxon>Bacteria</taxon>
        <taxon>Pseudomonadati</taxon>
        <taxon>Bacteroidota</taxon>
        <taxon>Sphingobacteriia</taxon>
        <taxon>Sphingobacteriales</taxon>
        <taxon>Sphingobacteriaceae</taxon>
        <taxon>Sphingobacterium</taxon>
    </lineage>
</organism>
<protein>
    <submittedName>
        <fullName evidence="1">Uncharacterized protein</fullName>
    </submittedName>
</protein>
<evidence type="ECO:0000313" key="1">
    <source>
        <dbReference type="EMBL" id="MEZ0452781.1"/>
    </source>
</evidence>
<comment type="caution">
    <text evidence="1">The sequence shown here is derived from an EMBL/GenBank/DDBJ whole genome shotgun (WGS) entry which is preliminary data.</text>
</comment>